<dbReference type="EMBL" id="JANVFO010000005">
    <property type="protein sequence ID" value="KAJ3736335.1"/>
    <property type="molecule type" value="Genomic_DNA"/>
</dbReference>
<sequence>MNLAAFLWHSLYKMAQSLNTNVENSAMKLLEFLSVTCAVLSASLAPQVYCDNHRHSRRLTGVSNDPTVFGNTLNFWRKLENGWDLTRGATTHSISLPTPQNGPIVIQPNASALVIIDMQNFFLHESLNGDPKGRAIVPTTITLIHAFRNAGMPVLWTNWGMTDYDIINAPPAFIQGFSSDDTSLTSFGSEMGMVVVPESDQSIAATSTTPGPNITIDAGRKLTRGAWNAQPWGDLFKEQIEGVANGTDFYFNKNRLSGMWGASTPMQTWLQDNSMTTLFFGGVNIDQCVFGTLVDAYYKAYDVILVDDVSATTSPSFATQMVDYNVGLDGWRVNSTDILPALMNASMT</sequence>
<dbReference type="InterPro" id="IPR036380">
    <property type="entry name" value="Isochorismatase-like_sf"/>
</dbReference>
<dbReference type="PANTHER" id="PTHR43540:SF9">
    <property type="entry name" value="FAMILY HYDROLASE, PUTATIVE (AFU_ORTHOLOGUE AFUA_2G08700)-RELATED"/>
    <property type="match status" value="1"/>
</dbReference>
<reference evidence="4" key="1">
    <citation type="submission" date="2022-08" db="EMBL/GenBank/DDBJ databases">
        <authorList>
            <consortium name="DOE Joint Genome Institute"/>
            <person name="Min B."/>
            <person name="Sierra-Patev S."/>
            <person name="Naranjo-Ortiz M."/>
            <person name="Looney B."/>
            <person name="Konkel Z."/>
            <person name="Slot J.C."/>
            <person name="Sakamoto Y."/>
            <person name="Steenwyk J.L."/>
            <person name="Rokas A."/>
            <person name="Carro J."/>
            <person name="Camarero S."/>
            <person name="Ferreira P."/>
            <person name="Molpeceres G."/>
            <person name="Ruiz-duenas F.J."/>
            <person name="Serrano A."/>
            <person name="Henrissat B."/>
            <person name="Drula E."/>
            <person name="Hughes K.W."/>
            <person name="Mata J.L."/>
            <person name="Ishikawa N.K."/>
            <person name="Vargas-Isla R."/>
            <person name="Ushijima S."/>
            <person name="Smith C.A."/>
            <person name="Ahrendt S."/>
            <person name="Andreopoulos W."/>
            <person name="He G."/>
            <person name="LaButti K."/>
            <person name="Lipzen A."/>
            <person name="Ng V."/>
            <person name="Riley R."/>
            <person name="Sandor L."/>
            <person name="Barry K."/>
            <person name="Martinez A.T."/>
            <person name="Xiao Y."/>
            <person name="Gibbons J.G."/>
            <person name="Terashima K."/>
            <person name="Hibbett D.S."/>
            <person name="Grigoriev I.V."/>
        </authorList>
    </citation>
    <scope>NUCLEOTIDE SEQUENCE</scope>
    <source>
        <strain evidence="4">ET3784</strain>
    </source>
</reference>
<comment type="similarity">
    <text evidence="1">Belongs to the isochorismatase family.</text>
</comment>
<keyword evidence="5" id="KW-1185">Reference proteome</keyword>
<comment type="caution">
    <text evidence="4">The sequence shown here is derived from an EMBL/GenBank/DDBJ whole genome shotgun (WGS) entry which is preliminary data.</text>
</comment>
<dbReference type="InterPro" id="IPR000868">
    <property type="entry name" value="Isochorismatase-like_dom"/>
</dbReference>
<keyword evidence="2 4" id="KW-0378">Hydrolase</keyword>
<dbReference type="AlphaFoldDB" id="A0AA38N3Q9"/>
<dbReference type="GO" id="GO:0016787">
    <property type="term" value="F:hydrolase activity"/>
    <property type="evidence" value="ECO:0007669"/>
    <property type="project" value="UniProtKB-KW"/>
</dbReference>
<name>A0AA38N3Q9_9AGAR</name>
<reference evidence="4" key="2">
    <citation type="journal article" date="2023" name="Proc. Natl. Acad. Sci. U.S.A.">
        <title>A global phylogenomic analysis of the shiitake genus Lentinula.</title>
        <authorList>
            <person name="Sierra-Patev S."/>
            <person name="Min B."/>
            <person name="Naranjo-Ortiz M."/>
            <person name="Looney B."/>
            <person name="Konkel Z."/>
            <person name="Slot J.C."/>
            <person name="Sakamoto Y."/>
            <person name="Steenwyk J.L."/>
            <person name="Rokas A."/>
            <person name="Carro J."/>
            <person name="Camarero S."/>
            <person name="Ferreira P."/>
            <person name="Molpeceres G."/>
            <person name="Ruiz-Duenas F.J."/>
            <person name="Serrano A."/>
            <person name="Henrissat B."/>
            <person name="Drula E."/>
            <person name="Hughes K.W."/>
            <person name="Mata J.L."/>
            <person name="Ishikawa N.K."/>
            <person name="Vargas-Isla R."/>
            <person name="Ushijima S."/>
            <person name="Smith C.A."/>
            <person name="Donoghue J."/>
            <person name="Ahrendt S."/>
            <person name="Andreopoulos W."/>
            <person name="He G."/>
            <person name="LaButti K."/>
            <person name="Lipzen A."/>
            <person name="Ng V."/>
            <person name="Riley R."/>
            <person name="Sandor L."/>
            <person name="Barry K."/>
            <person name="Martinez A.T."/>
            <person name="Xiao Y."/>
            <person name="Gibbons J.G."/>
            <person name="Terashima K."/>
            <person name="Grigoriev I.V."/>
            <person name="Hibbett D."/>
        </authorList>
    </citation>
    <scope>NUCLEOTIDE SEQUENCE</scope>
    <source>
        <strain evidence="4">ET3784</strain>
    </source>
</reference>
<accession>A0AA38N3Q9</accession>
<dbReference type="InterPro" id="IPR050272">
    <property type="entry name" value="Isochorismatase-like_hydrls"/>
</dbReference>
<feature type="domain" description="Isochorismatase-like" evidence="3">
    <location>
        <begin position="111"/>
        <end position="318"/>
    </location>
</feature>
<dbReference type="Pfam" id="PF00857">
    <property type="entry name" value="Isochorismatase"/>
    <property type="match status" value="1"/>
</dbReference>
<evidence type="ECO:0000313" key="5">
    <source>
        <dbReference type="Proteomes" id="UP001176059"/>
    </source>
</evidence>
<dbReference type="SUPFAM" id="SSF52499">
    <property type="entry name" value="Isochorismatase-like hydrolases"/>
    <property type="match status" value="1"/>
</dbReference>
<evidence type="ECO:0000259" key="3">
    <source>
        <dbReference type="Pfam" id="PF00857"/>
    </source>
</evidence>
<proteinExistence type="inferred from homology"/>
<evidence type="ECO:0000313" key="4">
    <source>
        <dbReference type="EMBL" id="KAJ3736335.1"/>
    </source>
</evidence>
<dbReference type="Gene3D" id="3.40.50.850">
    <property type="entry name" value="Isochorismatase-like"/>
    <property type="match status" value="1"/>
</dbReference>
<evidence type="ECO:0000256" key="1">
    <source>
        <dbReference type="ARBA" id="ARBA00006336"/>
    </source>
</evidence>
<dbReference type="Proteomes" id="UP001176059">
    <property type="component" value="Unassembled WGS sequence"/>
</dbReference>
<protein>
    <submittedName>
        <fullName evidence="4">Isochorismatase hydrolase</fullName>
    </submittedName>
</protein>
<gene>
    <name evidence="4" type="ORF">DFJ43DRAFT_608666</name>
</gene>
<dbReference type="CDD" id="cd00431">
    <property type="entry name" value="cysteine_hydrolases"/>
    <property type="match status" value="1"/>
</dbReference>
<organism evidence="4 5">
    <name type="scientific">Lentinula guzmanii</name>
    <dbReference type="NCBI Taxonomy" id="2804957"/>
    <lineage>
        <taxon>Eukaryota</taxon>
        <taxon>Fungi</taxon>
        <taxon>Dikarya</taxon>
        <taxon>Basidiomycota</taxon>
        <taxon>Agaricomycotina</taxon>
        <taxon>Agaricomycetes</taxon>
        <taxon>Agaricomycetidae</taxon>
        <taxon>Agaricales</taxon>
        <taxon>Marasmiineae</taxon>
        <taxon>Omphalotaceae</taxon>
        <taxon>Lentinula</taxon>
    </lineage>
</organism>
<evidence type="ECO:0000256" key="2">
    <source>
        <dbReference type="ARBA" id="ARBA00022801"/>
    </source>
</evidence>
<dbReference type="PANTHER" id="PTHR43540">
    <property type="entry name" value="PEROXYUREIDOACRYLATE/UREIDOACRYLATE AMIDOHYDROLASE-RELATED"/>
    <property type="match status" value="1"/>
</dbReference>